<name>A0A1P8WNP7_9PLAN</name>
<sequence length="718" mass="79162">MELLSTISVQTLQQQRDHAQRLKLQWRDGEVPDARAAIEEIGGSTVHKSVAIELAYEEFCQRKAAGEDIQPSRFAERFPALQHSLQRQIGIHQFLSQRGISEAEPLPDWPEAGDEVAGFLLKEELGRGAFGRVFLAHELKLRERTVVVKVARQGLREAQLLAQVSHPGIVPIYSAETDAEWGLTTICMPFNSRATLLDVLELTSTLASGQLDGQVIQRAVVERNCSDDPLTLLPHGAEVVDGETFAQAVIHFARLLADSLGFAHSKGVQHRDLKPSNILVNSAGQPLLIDFNLSTEPASEDCVGGTLPYMSPEQLMAVLATGTNSGFEFPLIDPRSDIYSLGVCLYELWNGHHPLGEIPHELNQMELADYLLERQAIGPAIGRQPADEREAALQALIHCCLSWYADERPESADELLTALEAVDQVDVTVDQPESVWSRSWVAALAGVLVAVAAAMLWVGLRPRVDVPAARDFKAEARHLISNGEFARAADVLDEAIRIRGDDEYLLTLRGRTSLELARYSAAFDDFQEAYRISPSTSSATFAAFCAASQGKFAGAVDWYLIAVEDRPGSFSIRNNLGYALLKTSRYTEAVKQLDAAIKLDPDHQAPRVSRAIAHDRISEITRAPISTDVAEDLSAVPYLYGNAPGTQLTLARICAKFEPAHHRLRGCLVEAMLQGADPKTIKQDPAFNRFHGAAWFEKVLSYKLSTVNYDERRLVNPW</sequence>
<dbReference type="EMBL" id="CP017641">
    <property type="protein sequence ID" value="APZ95682.1"/>
    <property type="molecule type" value="Genomic_DNA"/>
</dbReference>
<keyword evidence="9" id="KW-1185">Reference proteome</keyword>
<dbReference type="InterPro" id="IPR011990">
    <property type="entry name" value="TPR-like_helical_dom_sf"/>
</dbReference>
<dbReference type="SUPFAM" id="SSF48452">
    <property type="entry name" value="TPR-like"/>
    <property type="match status" value="1"/>
</dbReference>
<evidence type="ECO:0000256" key="1">
    <source>
        <dbReference type="ARBA" id="ARBA00022679"/>
    </source>
</evidence>
<dbReference type="Pfam" id="PF13432">
    <property type="entry name" value="TPR_16"/>
    <property type="match status" value="2"/>
</dbReference>
<keyword evidence="5" id="KW-0802">TPR repeat</keyword>
<organism evidence="8 9">
    <name type="scientific">Fuerstiella marisgermanici</name>
    <dbReference type="NCBI Taxonomy" id="1891926"/>
    <lineage>
        <taxon>Bacteria</taxon>
        <taxon>Pseudomonadati</taxon>
        <taxon>Planctomycetota</taxon>
        <taxon>Planctomycetia</taxon>
        <taxon>Planctomycetales</taxon>
        <taxon>Planctomycetaceae</taxon>
        <taxon>Fuerstiella</taxon>
    </lineage>
</organism>
<dbReference type="OrthoDB" id="6111975at2"/>
<feature type="domain" description="Protein kinase" evidence="7">
    <location>
        <begin position="119"/>
        <end position="422"/>
    </location>
</feature>
<dbReference type="InterPro" id="IPR008271">
    <property type="entry name" value="Ser/Thr_kinase_AS"/>
</dbReference>
<evidence type="ECO:0000256" key="3">
    <source>
        <dbReference type="ARBA" id="ARBA00022777"/>
    </source>
</evidence>
<dbReference type="Gene3D" id="1.10.510.10">
    <property type="entry name" value="Transferase(Phosphotransferase) domain 1"/>
    <property type="match status" value="1"/>
</dbReference>
<keyword evidence="3 8" id="KW-0418">Kinase</keyword>
<evidence type="ECO:0000256" key="5">
    <source>
        <dbReference type="PROSITE-ProRule" id="PRU00339"/>
    </source>
</evidence>
<evidence type="ECO:0000256" key="6">
    <source>
        <dbReference type="PROSITE-ProRule" id="PRU10141"/>
    </source>
</evidence>
<dbReference type="PROSITE" id="PS50011">
    <property type="entry name" value="PROTEIN_KINASE_DOM"/>
    <property type="match status" value="1"/>
</dbReference>
<evidence type="ECO:0000313" key="8">
    <source>
        <dbReference type="EMBL" id="APZ95682.1"/>
    </source>
</evidence>
<evidence type="ECO:0000313" key="9">
    <source>
        <dbReference type="Proteomes" id="UP000187735"/>
    </source>
</evidence>
<reference evidence="8 9" key="1">
    <citation type="journal article" date="2016" name="Front. Microbiol.">
        <title>Fuerstia marisgermanicae gen. nov., sp. nov., an Unusual Member of the Phylum Planctomycetes from the German Wadden Sea.</title>
        <authorList>
            <person name="Kohn T."/>
            <person name="Heuer A."/>
            <person name="Jogler M."/>
            <person name="Vollmers J."/>
            <person name="Boedeker C."/>
            <person name="Bunk B."/>
            <person name="Rast P."/>
            <person name="Borchert D."/>
            <person name="Glockner I."/>
            <person name="Freese H.M."/>
            <person name="Klenk H.P."/>
            <person name="Overmann J."/>
            <person name="Kaster A.K."/>
            <person name="Rohde M."/>
            <person name="Wiegand S."/>
            <person name="Jogler C."/>
        </authorList>
    </citation>
    <scope>NUCLEOTIDE SEQUENCE [LARGE SCALE GENOMIC DNA]</scope>
    <source>
        <strain evidence="8 9">NH11</strain>
    </source>
</reference>
<dbReference type="PROSITE" id="PS50005">
    <property type="entry name" value="TPR"/>
    <property type="match status" value="2"/>
</dbReference>
<feature type="repeat" description="TPR" evidence="5">
    <location>
        <begin position="503"/>
        <end position="536"/>
    </location>
</feature>
<dbReference type="PROSITE" id="PS00107">
    <property type="entry name" value="PROTEIN_KINASE_ATP"/>
    <property type="match status" value="1"/>
</dbReference>
<proteinExistence type="predicted"/>
<dbReference type="SMART" id="SM00028">
    <property type="entry name" value="TPR"/>
    <property type="match status" value="3"/>
</dbReference>
<feature type="binding site" evidence="6">
    <location>
        <position position="149"/>
    </location>
    <ligand>
        <name>ATP</name>
        <dbReference type="ChEBI" id="CHEBI:30616"/>
    </ligand>
</feature>
<keyword evidence="1 8" id="KW-0808">Transferase</keyword>
<dbReference type="InterPro" id="IPR019734">
    <property type="entry name" value="TPR_rpt"/>
</dbReference>
<dbReference type="AlphaFoldDB" id="A0A1P8WNP7"/>
<dbReference type="GO" id="GO:0005524">
    <property type="term" value="F:ATP binding"/>
    <property type="evidence" value="ECO:0007669"/>
    <property type="project" value="UniProtKB-UniRule"/>
</dbReference>
<evidence type="ECO:0000256" key="2">
    <source>
        <dbReference type="ARBA" id="ARBA00022741"/>
    </source>
</evidence>
<dbReference type="SMART" id="SM00220">
    <property type="entry name" value="S_TKc"/>
    <property type="match status" value="1"/>
</dbReference>
<dbReference type="GO" id="GO:0004674">
    <property type="term" value="F:protein serine/threonine kinase activity"/>
    <property type="evidence" value="ECO:0007669"/>
    <property type="project" value="UniProtKB-EC"/>
</dbReference>
<protein>
    <submittedName>
        <fullName evidence="8">Serine/threonine-protein kinase PknD</fullName>
        <ecNumber evidence="8">2.7.11.1</ecNumber>
    </submittedName>
</protein>
<gene>
    <name evidence="8" type="primary">pknD_7</name>
    <name evidence="8" type="ORF">Fuma_05341</name>
</gene>
<dbReference type="InterPro" id="IPR000719">
    <property type="entry name" value="Prot_kinase_dom"/>
</dbReference>
<dbReference type="InterPro" id="IPR017441">
    <property type="entry name" value="Protein_kinase_ATP_BS"/>
</dbReference>
<dbReference type="PANTHER" id="PTHR43289:SF34">
    <property type="entry name" value="SERINE_THREONINE-PROTEIN KINASE YBDM-RELATED"/>
    <property type="match status" value="1"/>
</dbReference>
<dbReference type="STRING" id="1891926.Fuma_05341"/>
<dbReference type="PROSITE" id="PS00108">
    <property type="entry name" value="PROTEIN_KINASE_ST"/>
    <property type="match status" value="1"/>
</dbReference>
<dbReference type="SUPFAM" id="SSF56112">
    <property type="entry name" value="Protein kinase-like (PK-like)"/>
    <property type="match status" value="1"/>
</dbReference>
<dbReference type="RefSeq" id="WP_077026815.1">
    <property type="nucleotide sequence ID" value="NZ_CP017641.1"/>
</dbReference>
<dbReference type="Gene3D" id="3.30.200.20">
    <property type="entry name" value="Phosphorylase Kinase, domain 1"/>
    <property type="match status" value="1"/>
</dbReference>
<accession>A0A1P8WNP7</accession>
<dbReference type="PANTHER" id="PTHR43289">
    <property type="entry name" value="MITOGEN-ACTIVATED PROTEIN KINASE KINASE KINASE 20-RELATED"/>
    <property type="match status" value="1"/>
</dbReference>
<keyword evidence="2 6" id="KW-0547">Nucleotide-binding</keyword>
<dbReference type="KEGG" id="fmr:Fuma_05341"/>
<dbReference type="InterPro" id="IPR011009">
    <property type="entry name" value="Kinase-like_dom_sf"/>
</dbReference>
<dbReference type="Gene3D" id="1.25.40.10">
    <property type="entry name" value="Tetratricopeptide repeat domain"/>
    <property type="match status" value="2"/>
</dbReference>
<keyword evidence="4 6" id="KW-0067">ATP-binding</keyword>
<evidence type="ECO:0000259" key="7">
    <source>
        <dbReference type="PROSITE" id="PS50011"/>
    </source>
</evidence>
<dbReference type="CDD" id="cd14014">
    <property type="entry name" value="STKc_PknB_like"/>
    <property type="match status" value="1"/>
</dbReference>
<evidence type="ECO:0000256" key="4">
    <source>
        <dbReference type="ARBA" id="ARBA00022840"/>
    </source>
</evidence>
<feature type="repeat" description="TPR" evidence="5">
    <location>
        <begin position="570"/>
        <end position="603"/>
    </location>
</feature>
<dbReference type="Proteomes" id="UP000187735">
    <property type="component" value="Chromosome"/>
</dbReference>
<dbReference type="EC" id="2.7.11.1" evidence="8"/>
<dbReference type="Pfam" id="PF00069">
    <property type="entry name" value="Pkinase"/>
    <property type="match status" value="1"/>
</dbReference>